<dbReference type="InterPro" id="IPR032801">
    <property type="entry name" value="PXL2A/B/C"/>
</dbReference>
<evidence type="ECO:0000256" key="1">
    <source>
        <dbReference type="SAM" id="MobiDB-lite"/>
    </source>
</evidence>
<evidence type="ECO:0000313" key="3">
    <source>
        <dbReference type="Proteomes" id="UP000248961"/>
    </source>
</evidence>
<dbReference type="SUPFAM" id="SSF52833">
    <property type="entry name" value="Thioredoxin-like"/>
    <property type="match status" value="1"/>
</dbReference>
<dbReference type="Pfam" id="PF13911">
    <property type="entry name" value="AhpC-TSA_2"/>
    <property type="match status" value="1"/>
</dbReference>
<dbReference type="STRING" id="1450537.A0A395I1W1"/>
<accession>A0A395I1W1</accession>
<dbReference type="Proteomes" id="UP000248961">
    <property type="component" value="Unassembled WGS sequence"/>
</dbReference>
<reference evidence="2 3" key="1">
    <citation type="submission" date="2018-02" db="EMBL/GenBank/DDBJ databases">
        <title>The genomes of Aspergillus section Nigri reveals drivers in fungal speciation.</title>
        <authorList>
            <consortium name="DOE Joint Genome Institute"/>
            <person name="Vesth T.C."/>
            <person name="Nybo J."/>
            <person name="Theobald S."/>
            <person name="Brandl J."/>
            <person name="Frisvad J.C."/>
            <person name="Nielsen K.F."/>
            <person name="Lyhne E.K."/>
            <person name="Kogle M.E."/>
            <person name="Kuo A."/>
            <person name="Riley R."/>
            <person name="Clum A."/>
            <person name="Nolan M."/>
            <person name="Lipzen A."/>
            <person name="Salamov A."/>
            <person name="Henrissat B."/>
            <person name="Wiebenga A."/>
            <person name="De vries R.P."/>
            <person name="Grigoriev I.V."/>
            <person name="Mortensen U.H."/>
            <person name="Andersen M.R."/>
            <person name="Baker S.E."/>
        </authorList>
    </citation>
    <scope>NUCLEOTIDE SEQUENCE [LARGE SCALE GENOMIC DNA]</scope>
    <source>
        <strain evidence="2 3">CBS 101889</strain>
    </source>
</reference>
<feature type="region of interest" description="Disordered" evidence="1">
    <location>
        <begin position="1"/>
        <end position="55"/>
    </location>
</feature>
<evidence type="ECO:0008006" key="4">
    <source>
        <dbReference type="Google" id="ProtNLM"/>
    </source>
</evidence>
<name>A0A395I1W1_ASPHC</name>
<dbReference type="RefSeq" id="XP_025553336.1">
    <property type="nucleotide sequence ID" value="XM_025700514.1"/>
</dbReference>
<dbReference type="AlphaFoldDB" id="A0A395I1W1"/>
<gene>
    <name evidence="2" type="ORF">BO97DRAFT_476898</name>
</gene>
<dbReference type="Gene3D" id="3.40.30.10">
    <property type="entry name" value="Glutaredoxin"/>
    <property type="match status" value="1"/>
</dbReference>
<dbReference type="EMBL" id="KZ824276">
    <property type="protein sequence ID" value="RAL14182.1"/>
    <property type="molecule type" value="Genomic_DNA"/>
</dbReference>
<dbReference type="PANTHER" id="PTHR28630:SF3">
    <property type="entry name" value="PEROXIREDOXIN-LIKE 2C"/>
    <property type="match status" value="1"/>
</dbReference>
<dbReference type="CDD" id="cd02970">
    <property type="entry name" value="PRX_like2"/>
    <property type="match status" value="1"/>
</dbReference>
<dbReference type="OrthoDB" id="40334at2759"/>
<organism evidence="2 3">
    <name type="scientific">Aspergillus homomorphus (strain CBS 101889)</name>
    <dbReference type="NCBI Taxonomy" id="1450537"/>
    <lineage>
        <taxon>Eukaryota</taxon>
        <taxon>Fungi</taxon>
        <taxon>Dikarya</taxon>
        <taxon>Ascomycota</taxon>
        <taxon>Pezizomycotina</taxon>
        <taxon>Eurotiomycetes</taxon>
        <taxon>Eurotiomycetidae</taxon>
        <taxon>Eurotiales</taxon>
        <taxon>Aspergillaceae</taxon>
        <taxon>Aspergillus</taxon>
        <taxon>Aspergillus subgen. Circumdati</taxon>
    </lineage>
</organism>
<protein>
    <recommendedName>
        <fullName evidence="4">AhpC/TSA antioxidant enzyme-domain-containing protein</fullName>
    </recommendedName>
</protein>
<sequence length="240" mass="26633">MLDIANQPKIQGHSSSDIDGLSNTTPVGDNQAKNLKGEEPPSAESQAKAASYTVLDRQEKPRPYHDLYNGLDAAPRTLVVFIRHFFCGSCKEYVRSLSEVITPELLSDLSTPTSVVIVGCGDPGLIEAYATETDCRFPIYADPTRKLYDELGLLSSLAMSARPDYIRKGMTQVVVESVWEKLKQIPSGLALKGGDSRQNGGEFLYDQESGREEKRANWCHRMSNTRDHTELAVLIEILKR</sequence>
<dbReference type="PANTHER" id="PTHR28630">
    <property type="match status" value="1"/>
</dbReference>
<evidence type="ECO:0000313" key="2">
    <source>
        <dbReference type="EMBL" id="RAL14182.1"/>
    </source>
</evidence>
<proteinExistence type="predicted"/>
<feature type="compositionally biased region" description="Polar residues" evidence="1">
    <location>
        <begin position="8"/>
        <end position="33"/>
    </location>
</feature>
<dbReference type="GeneID" id="37204803"/>
<keyword evidence="3" id="KW-1185">Reference proteome</keyword>
<dbReference type="InterPro" id="IPR036249">
    <property type="entry name" value="Thioredoxin-like_sf"/>
</dbReference>
<dbReference type="VEuPathDB" id="FungiDB:BO97DRAFT_476898"/>